<dbReference type="Pfam" id="PF13424">
    <property type="entry name" value="TPR_12"/>
    <property type="match status" value="1"/>
</dbReference>
<dbReference type="InterPro" id="IPR011990">
    <property type="entry name" value="TPR-like_helical_dom_sf"/>
</dbReference>
<gene>
    <name evidence="3" type="ORF">LTR91_014408</name>
</gene>
<dbReference type="AlphaFoldDB" id="A0AAN6KBU4"/>
<accession>A0AAN6KBU4</accession>
<dbReference type="EMBL" id="JAUJLE010000154">
    <property type="protein sequence ID" value="KAK0974349.1"/>
    <property type="molecule type" value="Genomic_DNA"/>
</dbReference>
<dbReference type="Gene3D" id="3.40.50.300">
    <property type="entry name" value="P-loop containing nucleotide triphosphate hydrolases"/>
    <property type="match status" value="1"/>
</dbReference>
<evidence type="ECO:0000313" key="3">
    <source>
        <dbReference type="EMBL" id="KAK0974349.1"/>
    </source>
</evidence>
<comment type="caution">
    <text evidence="3">The sequence shown here is derived from an EMBL/GenBank/DDBJ whole genome shotgun (WGS) entry which is preliminary data.</text>
</comment>
<dbReference type="SMART" id="SM00028">
    <property type="entry name" value="TPR"/>
    <property type="match status" value="3"/>
</dbReference>
<feature type="domain" description="NB-ARC" evidence="1">
    <location>
        <begin position="89"/>
        <end position="254"/>
    </location>
</feature>
<proteinExistence type="predicted"/>
<evidence type="ECO:0008006" key="5">
    <source>
        <dbReference type="Google" id="ProtNLM"/>
    </source>
</evidence>
<dbReference type="Pfam" id="PF25000">
    <property type="entry name" value="DUF7779"/>
    <property type="match status" value="1"/>
</dbReference>
<dbReference type="GO" id="GO:0043531">
    <property type="term" value="F:ADP binding"/>
    <property type="evidence" value="ECO:0007669"/>
    <property type="project" value="InterPro"/>
</dbReference>
<evidence type="ECO:0000259" key="1">
    <source>
        <dbReference type="Pfam" id="PF00931"/>
    </source>
</evidence>
<dbReference type="Proteomes" id="UP001175353">
    <property type="component" value="Unassembled WGS sequence"/>
</dbReference>
<name>A0AAN6KBU4_9PEZI</name>
<evidence type="ECO:0000259" key="2">
    <source>
        <dbReference type="Pfam" id="PF25000"/>
    </source>
</evidence>
<organism evidence="3 4">
    <name type="scientific">Friedmanniomyces endolithicus</name>
    <dbReference type="NCBI Taxonomy" id="329885"/>
    <lineage>
        <taxon>Eukaryota</taxon>
        <taxon>Fungi</taxon>
        <taxon>Dikarya</taxon>
        <taxon>Ascomycota</taxon>
        <taxon>Pezizomycotina</taxon>
        <taxon>Dothideomycetes</taxon>
        <taxon>Dothideomycetidae</taxon>
        <taxon>Mycosphaerellales</taxon>
        <taxon>Teratosphaeriaceae</taxon>
        <taxon>Friedmanniomyces</taxon>
    </lineage>
</organism>
<sequence length="828" mass="93011">MKAIDRKFERVKQALSIHVAEFDAEARLASVASTEQWHTQISARLQSQLPKPLLTSALMVPHARNPIFTGRDGILSDIHGGLIGNSVPLEKNGDMKSMALYGIGGIGKTQLAVEYAYRYHSSYNFIIWLRAETEMELAQSFADAARSLGLATSGESLQDSVEAFRRWLASSCKHAKRFGLRVESYLTYFLAASKWLLIYDNVTSVKLLRRYWPASSMGNIIVTSQRSDLHTVVNTAMKVAPLTTREGSTLVRRILGNAKADIESSEQLCEELGGHALAIAHYAGYAATTQLTARDVTAMFNQRHISPDVWSATSHSSFVQYERTLGTVWAITWPHINDDSRRLLDVLSLLNPENIPEKYLERTDAVVQREGLTRSFCLKVMLSPLLKYNLLERDGPDDDAFLIMHRVLKRALQHELDINAAKRRSTFTVAVSLVRNVYPRRSMITRSSLDRLAIHHQVFPHLLSTFSYYEQCADSELNSMEFANLLMDGVAFLWEESLGNPMPLLQAADRICHALQGTGIPGKTMIDVKTWIAAEDVNESSSGWQLQLPRWREVVKLREQYYASIDRKDIILEDEVDLGRAWNDLGSALVDLGQYDEGQVYITKAMEHYMKTGGIERLRYRISKQYGCLSEVYVHLDQFSEAVICSQKSLELTIVELGPDHHWTLRTQTRYAYILAAAGHIEEAFSTHAAVLAARQRTAGRNHPDNVRALYWLGTICYAQGKAQEAESHLLAALSIPESSQIGEYEMARLKLRLAQVYISTGQHAKAQSWVEESGDVAAKECYAASHTVEARIEFIEENIRISPGGRSTGFWRFNGPPVALDQSVVVP</sequence>
<protein>
    <recommendedName>
        <fullName evidence="5">NB-ARC domain-containing protein</fullName>
    </recommendedName>
</protein>
<dbReference type="InterPro" id="IPR056681">
    <property type="entry name" value="DUF7779"/>
</dbReference>
<dbReference type="Pfam" id="PF13181">
    <property type="entry name" value="TPR_8"/>
    <property type="match status" value="1"/>
</dbReference>
<dbReference type="PANTHER" id="PTHR35205:SF1">
    <property type="entry name" value="ZU5 DOMAIN-CONTAINING PROTEIN"/>
    <property type="match status" value="1"/>
</dbReference>
<dbReference type="InterPro" id="IPR019734">
    <property type="entry name" value="TPR_rpt"/>
</dbReference>
<dbReference type="Pfam" id="PF00931">
    <property type="entry name" value="NB-ARC"/>
    <property type="match status" value="1"/>
</dbReference>
<dbReference type="SUPFAM" id="SSF48452">
    <property type="entry name" value="TPR-like"/>
    <property type="match status" value="1"/>
</dbReference>
<dbReference type="InterPro" id="IPR002182">
    <property type="entry name" value="NB-ARC"/>
</dbReference>
<reference evidence="3" key="1">
    <citation type="submission" date="2023-06" db="EMBL/GenBank/DDBJ databases">
        <title>Black Yeasts Isolated from many extreme environments.</title>
        <authorList>
            <person name="Coleine C."/>
            <person name="Stajich J.E."/>
            <person name="Selbmann L."/>
        </authorList>
    </citation>
    <scope>NUCLEOTIDE SEQUENCE</scope>
    <source>
        <strain evidence="3">CCFEE 5200</strain>
    </source>
</reference>
<evidence type="ECO:0000313" key="4">
    <source>
        <dbReference type="Proteomes" id="UP001175353"/>
    </source>
</evidence>
<dbReference type="PANTHER" id="PTHR35205">
    <property type="entry name" value="NB-ARC AND TPR DOMAIN PROTEIN"/>
    <property type="match status" value="1"/>
</dbReference>
<dbReference type="SUPFAM" id="SSF52540">
    <property type="entry name" value="P-loop containing nucleoside triphosphate hydrolases"/>
    <property type="match status" value="1"/>
</dbReference>
<dbReference type="InterPro" id="IPR027417">
    <property type="entry name" value="P-loop_NTPase"/>
</dbReference>
<feature type="domain" description="DUF7779" evidence="2">
    <location>
        <begin position="335"/>
        <end position="417"/>
    </location>
</feature>
<keyword evidence="4" id="KW-1185">Reference proteome</keyword>
<dbReference type="Gene3D" id="1.25.40.10">
    <property type="entry name" value="Tetratricopeptide repeat domain"/>
    <property type="match status" value="1"/>
</dbReference>